<dbReference type="EMBL" id="FTOV01000005">
    <property type="protein sequence ID" value="SIT04089.1"/>
    <property type="molecule type" value="Genomic_DNA"/>
</dbReference>
<evidence type="ECO:0000313" key="2">
    <source>
        <dbReference type="Proteomes" id="UP000185781"/>
    </source>
</evidence>
<name>A0A1N7P0X8_9FLAO</name>
<dbReference type="OrthoDB" id="1270082at2"/>
<evidence type="ECO:0000313" key="1">
    <source>
        <dbReference type="EMBL" id="SIT04089.1"/>
    </source>
</evidence>
<proteinExistence type="predicted"/>
<protein>
    <submittedName>
        <fullName evidence="1">Uncharacterized protein</fullName>
    </submittedName>
</protein>
<organism evidence="1 2">
    <name type="scientific">Chryseobacterium gambrini</name>
    <dbReference type="NCBI Taxonomy" id="373672"/>
    <lineage>
        <taxon>Bacteria</taxon>
        <taxon>Pseudomonadati</taxon>
        <taxon>Bacteroidota</taxon>
        <taxon>Flavobacteriia</taxon>
        <taxon>Flavobacteriales</taxon>
        <taxon>Weeksellaceae</taxon>
        <taxon>Chryseobacterium group</taxon>
        <taxon>Chryseobacterium</taxon>
    </lineage>
</organism>
<gene>
    <name evidence="1" type="ORF">SAMN05421785_105273</name>
</gene>
<accession>A0A1N7P0X8</accession>
<dbReference type="RefSeq" id="WP_076393049.1">
    <property type="nucleotide sequence ID" value="NZ_FTOV01000005.1"/>
</dbReference>
<sequence length="177" mass="20409">MKKKKTDFEAKFWSGTRKHTAINLLETFFQFNDPAATKETLNEMVQSSVQKNTRIAKEPAEIFYLYQSLRSFILVAHHIAKKGKKGKFKNSTEISFPKTTMSLSEKEYRNPLRVFQNAFKVCTLQDFDDFLSATAYFSLGNFSCETEKKIIIPYFQLIKLLEAAPLIVGNCHKKMKG</sequence>
<reference evidence="1 2" key="1">
    <citation type="submission" date="2017-01" db="EMBL/GenBank/DDBJ databases">
        <authorList>
            <person name="Mah S.A."/>
            <person name="Swanson W.J."/>
            <person name="Moy G.W."/>
            <person name="Vacquier V.D."/>
        </authorList>
    </citation>
    <scope>NUCLEOTIDE SEQUENCE [LARGE SCALE GENOMIC DNA]</scope>
    <source>
        <strain evidence="1 2">DSM 18014</strain>
    </source>
</reference>
<dbReference type="AlphaFoldDB" id="A0A1N7P0X8"/>
<dbReference type="Proteomes" id="UP000185781">
    <property type="component" value="Unassembled WGS sequence"/>
</dbReference>